<dbReference type="GO" id="GO:0022857">
    <property type="term" value="F:transmembrane transporter activity"/>
    <property type="evidence" value="ECO:0007669"/>
    <property type="project" value="InterPro"/>
</dbReference>
<dbReference type="PANTHER" id="PTHR11654">
    <property type="entry name" value="OLIGOPEPTIDE TRANSPORTER-RELATED"/>
    <property type="match status" value="1"/>
</dbReference>
<evidence type="ECO:0000256" key="2">
    <source>
        <dbReference type="ARBA" id="ARBA00005982"/>
    </source>
</evidence>
<keyword evidence="5 6" id="KW-0472">Membrane</keyword>
<dbReference type="Pfam" id="PF00854">
    <property type="entry name" value="PTR2"/>
    <property type="match status" value="1"/>
</dbReference>
<evidence type="ECO:0000313" key="8">
    <source>
        <dbReference type="Proteomes" id="UP001457282"/>
    </source>
</evidence>
<dbReference type="SUPFAM" id="SSF103473">
    <property type="entry name" value="MFS general substrate transporter"/>
    <property type="match status" value="1"/>
</dbReference>
<comment type="subcellular location">
    <subcellularLocation>
        <location evidence="1">Membrane</location>
        <topology evidence="1">Multi-pass membrane protein</topology>
    </subcellularLocation>
</comment>
<keyword evidence="4 6" id="KW-1133">Transmembrane helix</keyword>
<reference evidence="7 8" key="1">
    <citation type="journal article" date="2023" name="G3 (Bethesda)">
        <title>A chromosome-length genome assembly and annotation of blackberry (Rubus argutus, cv. 'Hillquist').</title>
        <authorList>
            <person name="Bruna T."/>
            <person name="Aryal R."/>
            <person name="Dudchenko O."/>
            <person name="Sargent D.J."/>
            <person name="Mead D."/>
            <person name="Buti M."/>
            <person name="Cavallini A."/>
            <person name="Hytonen T."/>
            <person name="Andres J."/>
            <person name="Pham M."/>
            <person name="Weisz D."/>
            <person name="Mascagni F."/>
            <person name="Usai G."/>
            <person name="Natali L."/>
            <person name="Bassil N."/>
            <person name="Fernandez G.E."/>
            <person name="Lomsadze A."/>
            <person name="Armour M."/>
            <person name="Olukolu B."/>
            <person name="Poorten T."/>
            <person name="Britton C."/>
            <person name="Davik J."/>
            <person name="Ashrafi H."/>
            <person name="Aiden E.L."/>
            <person name="Borodovsky M."/>
            <person name="Worthington M."/>
        </authorList>
    </citation>
    <scope>NUCLEOTIDE SEQUENCE [LARGE SCALE GENOMIC DNA]</scope>
    <source>
        <strain evidence="7">PI 553951</strain>
    </source>
</reference>
<comment type="caution">
    <text evidence="7">The sequence shown here is derived from an EMBL/GenBank/DDBJ whole genome shotgun (WGS) entry which is preliminary data.</text>
</comment>
<gene>
    <name evidence="7" type="ORF">M0R45_016932</name>
</gene>
<dbReference type="Gene3D" id="1.20.1250.20">
    <property type="entry name" value="MFS general substrate transporter like domains"/>
    <property type="match status" value="1"/>
</dbReference>
<keyword evidence="3 6" id="KW-0812">Transmembrane</keyword>
<evidence type="ECO:0000256" key="4">
    <source>
        <dbReference type="ARBA" id="ARBA00022989"/>
    </source>
</evidence>
<dbReference type="EMBL" id="JBEDUW010000003">
    <property type="protein sequence ID" value="KAK9940264.1"/>
    <property type="molecule type" value="Genomic_DNA"/>
</dbReference>
<proteinExistence type="inferred from homology"/>
<feature type="transmembrane region" description="Helical" evidence="6">
    <location>
        <begin position="67"/>
        <end position="87"/>
    </location>
</feature>
<dbReference type="InterPro" id="IPR036259">
    <property type="entry name" value="MFS_trans_sf"/>
</dbReference>
<evidence type="ECO:0000313" key="7">
    <source>
        <dbReference type="EMBL" id="KAK9940264.1"/>
    </source>
</evidence>
<name>A0AAW1XUQ1_RUBAR</name>
<feature type="transmembrane region" description="Helical" evidence="6">
    <location>
        <begin position="206"/>
        <end position="231"/>
    </location>
</feature>
<feature type="transmembrane region" description="Helical" evidence="6">
    <location>
        <begin position="179"/>
        <end position="200"/>
    </location>
</feature>
<evidence type="ECO:0000256" key="6">
    <source>
        <dbReference type="SAM" id="Phobius"/>
    </source>
</evidence>
<comment type="similarity">
    <text evidence="2">Belongs to the major facilitator superfamily. Proton-dependent oligopeptide transporter (POT/PTR) (TC 2.A.17) family.</text>
</comment>
<sequence>MENGSLSQNGEPHIISSDSGGRRGGWITFPFVTGAAIGLTLAVGGWLANLIVFLIQEFHIKSIDAAQISNIVNGCSCFFPVIGAIIADSFFGSFSAITISSCVSFLGSFLLTLTATLDSLKPQPCVSGSELCQPTSNLQSANLYTTLALLSIGLGGTRFTLATMGANQFDKPKSQASFFNWYIFTLYSTTVVSLTVIVYVEDNVGWKWGFGIGVITNLIGLAIFLCGIRFYRFDKPKGSPFVGLARVVVATTRKRNLQISSESKDYCYRGDHGMTDIAVATPSKSFGSVHTYILNIIVQVDCDTDFFF</sequence>
<evidence type="ECO:0000256" key="5">
    <source>
        <dbReference type="ARBA" id="ARBA00023136"/>
    </source>
</evidence>
<dbReference type="PROSITE" id="PS01022">
    <property type="entry name" value="PTR2_1"/>
    <property type="match status" value="1"/>
</dbReference>
<evidence type="ECO:0000256" key="3">
    <source>
        <dbReference type="ARBA" id="ARBA00022692"/>
    </source>
</evidence>
<dbReference type="AlphaFoldDB" id="A0AAW1XUQ1"/>
<dbReference type="InterPro" id="IPR018456">
    <property type="entry name" value="PTR2_symporter_CS"/>
</dbReference>
<keyword evidence="8" id="KW-1185">Reference proteome</keyword>
<dbReference type="Proteomes" id="UP001457282">
    <property type="component" value="Unassembled WGS sequence"/>
</dbReference>
<feature type="transmembrane region" description="Helical" evidence="6">
    <location>
        <begin position="93"/>
        <end position="113"/>
    </location>
</feature>
<dbReference type="InterPro" id="IPR000109">
    <property type="entry name" value="POT_fam"/>
</dbReference>
<dbReference type="GO" id="GO:0006857">
    <property type="term" value="P:oligopeptide transport"/>
    <property type="evidence" value="ECO:0007669"/>
    <property type="project" value="InterPro"/>
</dbReference>
<evidence type="ECO:0000256" key="1">
    <source>
        <dbReference type="ARBA" id="ARBA00004141"/>
    </source>
</evidence>
<organism evidence="7 8">
    <name type="scientific">Rubus argutus</name>
    <name type="common">Southern blackberry</name>
    <dbReference type="NCBI Taxonomy" id="59490"/>
    <lineage>
        <taxon>Eukaryota</taxon>
        <taxon>Viridiplantae</taxon>
        <taxon>Streptophyta</taxon>
        <taxon>Embryophyta</taxon>
        <taxon>Tracheophyta</taxon>
        <taxon>Spermatophyta</taxon>
        <taxon>Magnoliopsida</taxon>
        <taxon>eudicotyledons</taxon>
        <taxon>Gunneridae</taxon>
        <taxon>Pentapetalae</taxon>
        <taxon>rosids</taxon>
        <taxon>fabids</taxon>
        <taxon>Rosales</taxon>
        <taxon>Rosaceae</taxon>
        <taxon>Rosoideae</taxon>
        <taxon>Rosoideae incertae sedis</taxon>
        <taxon>Rubus</taxon>
    </lineage>
</organism>
<accession>A0AAW1XUQ1</accession>
<protein>
    <submittedName>
        <fullName evidence="7">Uncharacterized protein</fullName>
    </submittedName>
</protein>
<feature type="transmembrane region" description="Helical" evidence="6">
    <location>
        <begin position="26"/>
        <end position="55"/>
    </location>
</feature>
<dbReference type="GO" id="GO:0016020">
    <property type="term" value="C:membrane"/>
    <property type="evidence" value="ECO:0007669"/>
    <property type="project" value="UniProtKB-SubCell"/>
</dbReference>